<protein>
    <submittedName>
        <fullName evidence="1">Uncharacterized protein</fullName>
    </submittedName>
</protein>
<gene>
    <name evidence="1" type="ORF">BV898_03267</name>
</gene>
<evidence type="ECO:0000313" key="1">
    <source>
        <dbReference type="EMBL" id="OQV22834.1"/>
    </source>
</evidence>
<evidence type="ECO:0000313" key="2">
    <source>
        <dbReference type="Proteomes" id="UP000192578"/>
    </source>
</evidence>
<sequence>MRVNLVKGDGEPFHVVDKVIPWKNPGQENCWSRGEGESAWVRTPAETSTTPEQFRIPERCVPASISDPGRCPAITPAADPHQGIHFDPAHLKIFPGILKLIKIGLCLIAVALVESTHYWSKVTHGSADERVG</sequence>
<comment type="caution">
    <text evidence="1">The sequence shown here is derived from an EMBL/GenBank/DDBJ whole genome shotgun (WGS) entry which is preliminary data.</text>
</comment>
<dbReference type="EMBL" id="MTYJ01000015">
    <property type="protein sequence ID" value="OQV22834.1"/>
    <property type="molecule type" value="Genomic_DNA"/>
</dbReference>
<name>A0A1W0X632_HYPEX</name>
<organism evidence="1 2">
    <name type="scientific">Hypsibius exemplaris</name>
    <name type="common">Freshwater tardigrade</name>
    <dbReference type="NCBI Taxonomy" id="2072580"/>
    <lineage>
        <taxon>Eukaryota</taxon>
        <taxon>Metazoa</taxon>
        <taxon>Ecdysozoa</taxon>
        <taxon>Tardigrada</taxon>
        <taxon>Eutardigrada</taxon>
        <taxon>Parachela</taxon>
        <taxon>Hypsibioidea</taxon>
        <taxon>Hypsibiidae</taxon>
        <taxon>Hypsibius</taxon>
    </lineage>
</organism>
<dbReference type="AlphaFoldDB" id="A0A1W0X632"/>
<accession>A0A1W0X632</accession>
<dbReference type="Proteomes" id="UP000192578">
    <property type="component" value="Unassembled WGS sequence"/>
</dbReference>
<reference evidence="2" key="1">
    <citation type="submission" date="2017-01" db="EMBL/GenBank/DDBJ databases">
        <title>Comparative genomics of anhydrobiosis in the tardigrade Hypsibius dujardini.</title>
        <authorList>
            <person name="Yoshida Y."/>
            <person name="Koutsovoulos G."/>
            <person name="Laetsch D."/>
            <person name="Stevens L."/>
            <person name="Kumar S."/>
            <person name="Horikawa D."/>
            <person name="Ishino K."/>
            <person name="Komine S."/>
            <person name="Tomita M."/>
            <person name="Blaxter M."/>
            <person name="Arakawa K."/>
        </authorList>
    </citation>
    <scope>NUCLEOTIDE SEQUENCE [LARGE SCALE GENOMIC DNA]</scope>
    <source>
        <strain evidence="2">Z151</strain>
    </source>
</reference>
<proteinExistence type="predicted"/>
<keyword evidence="2" id="KW-1185">Reference proteome</keyword>